<feature type="signal peptide" evidence="2">
    <location>
        <begin position="1"/>
        <end position="19"/>
    </location>
</feature>
<gene>
    <name evidence="4" type="ORF">E6C76_14660</name>
</gene>
<keyword evidence="5" id="KW-1185">Reference proteome</keyword>
<organism evidence="4 5">
    <name type="scientific">Pseudothauera nasutitermitis</name>
    <dbReference type="NCBI Taxonomy" id="2565930"/>
    <lineage>
        <taxon>Bacteria</taxon>
        <taxon>Pseudomonadati</taxon>
        <taxon>Pseudomonadota</taxon>
        <taxon>Betaproteobacteria</taxon>
        <taxon>Rhodocyclales</taxon>
        <taxon>Zoogloeaceae</taxon>
        <taxon>Pseudothauera</taxon>
    </lineage>
</organism>
<feature type="compositionally biased region" description="Low complexity" evidence="1">
    <location>
        <begin position="54"/>
        <end position="65"/>
    </location>
</feature>
<reference evidence="4 5" key="1">
    <citation type="submission" date="2019-04" db="EMBL/GenBank/DDBJ databases">
        <title>Azoarcus nasutitermitis sp. nov. isolated from termite nest.</title>
        <authorList>
            <person name="Lin S.-Y."/>
            <person name="Hameed A."/>
            <person name="Hsu Y.-H."/>
            <person name="Young C.-C."/>
        </authorList>
    </citation>
    <scope>NUCLEOTIDE SEQUENCE [LARGE SCALE GENOMIC DNA]</scope>
    <source>
        <strain evidence="4 5">CC-YHH838</strain>
    </source>
</reference>
<feature type="region of interest" description="Disordered" evidence="1">
    <location>
        <begin position="54"/>
        <end position="82"/>
    </location>
</feature>
<comment type="caution">
    <text evidence="4">The sequence shown here is derived from an EMBL/GenBank/DDBJ whole genome shotgun (WGS) entry which is preliminary data.</text>
</comment>
<dbReference type="EMBL" id="SSOC01000005">
    <property type="protein sequence ID" value="THF63821.1"/>
    <property type="molecule type" value="Genomic_DNA"/>
</dbReference>
<evidence type="ECO:0000313" key="5">
    <source>
        <dbReference type="Proteomes" id="UP000308430"/>
    </source>
</evidence>
<evidence type="ECO:0000256" key="2">
    <source>
        <dbReference type="SAM" id="SignalP"/>
    </source>
</evidence>
<evidence type="ECO:0000256" key="1">
    <source>
        <dbReference type="SAM" id="MobiDB-lite"/>
    </source>
</evidence>
<dbReference type="Proteomes" id="UP000308430">
    <property type="component" value="Unassembled WGS sequence"/>
</dbReference>
<accession>A0A4S4AV02</accession>
<dbReference type="AlphaFoldDB" id="A0A4S4AV02"/>
<dbReference type="InterPro" id="IPR025392">
    <property type="entry name" value="DUF4124"/>
</dbReference>
<evidence type="ECO:0000313" key="4">
    <source>
        <dbReference type="EMBL" id="THF63821.1"/>
    </source>
</evidence>
<evidence type="ECO:0000259" key="3">
    <source>
        <dbReference type="Pfam" id="PF13511"/>
    </source>
</evidence>
<name>A0A4S4AV02_9RHOO</name>
<protein>
    <submittedName>
        <fullName evidence="4">DUF4124 domain-containing protein</fullName>
    </submittedName>
</protein>
<feature type="chain" id="PRO_5020323125" evidence="2">
    <location>
        <begin position="20"/>
        <end position="151"/>
    </location>
</feature>
<dbReference type="OrthoDB" id="5298561at2"/>
<proteinExistence type="predicted"/>
<feature type="region of interest" description="Disordered" evidence="1">
    <location>
        <begin position="97"/>
        <end position="116"/>
    </location>
</feature>
<feature type="domain" description="DUF4124" evidence="3">
    <location>
        <begin position="8"/>
        <end position="65"/>
    </location>
</feature>
<dbReference type="Pfam" id="PF13511">
    <property type="entry name" value="DUF4124"/>
    <property type="match status" value="1"/>
</dbReference>
<keyword evidence="2" id="KW-0732">Signal</keyword>
<sequence>MPFRLLPLLFAVLAGSAHAQVYKCVDATGRVTYTNDRGASSGCTVLSQDLPISSVPAPAASEPAANDFPRVSPGSQRERDDRRRAILEEELAQEQRALEESQSALAEQEAVRHGNERNYQRVLDRLQPYKDKVELHQRNVDAIQRELRGLR</sequence>
<dbReference type="RefSeq" id="WP_136348982.1">
    <property type="nucleotide sequence ID" value="NZ_SSOC01000005.1"/>
</dbReference>